<protein>
    <recommendedName>
        <fullName evidence="1">peptidylprolyl isomerase</fullName>
        <ecNumber evidence="1">5.2.1.8</ecNumber>
    </recommendedName>
</protein>
<dbReference type="InterPro" id="IPR001179">
    <property type="entry name" value="PPIase_FKBP_dom"/>
</dbReference>
<comment type="caution">
    <text evidence="3">The sequence shown here is derived from an EMBL/GenBank/DDBJ whole genome shotgun (WGS) entry which is preliminary data.</text>
</comment>
<evidence type="ECO:0000313" key="4">
    <source>
        <dbReference type="Proteomes" id="UP000232323"/>
    </source>
</evidence>
<dbReference type="Pfam" id="PF00254">
    <property type="entry name" value="FKBP_C"/>
    <property type="match status" value="1"/>
</dbReference>
<name>A0A250XCF8_9CHLO</name>
<sequence>MLSMTCLYNQTVKVAATVDKDGFEETKAKRQADSTDAISSFLTRRFGIAGGLAWLGFLAVGSLGKQLKTRWEVAEAEKGTQEVTSTAQVEITLPSGVRYTDLRVGGGQSPPRGYLVVVDYVGKANGIVFEDTKLRGKPIVYFFGGRPFTAGMCEGTEQVLATMKAGGKRRVYVPASLGFGSQGAVLRPTEHVPDKQGVVPPNSDLEYEIELVRVSIPPS</sequence>
<dbReference type="SUPFAM" id="SSF54534">
    <property type="entry name" value="FKBP-like"/>
    <property type="match status" value="1"/>
</dbReference>
<dbReference type="Gene3D" id="3.10.50.40">
    <property type="match status" value="1"/>
</dbReference>
<organism evidence="3 4">
    <name type="scientific">Chlamydomonas eustigma</name>
    <dbReference type="NCBI Taxonomy" id="1157962"/>
    <lineage>
        <taxon>Eukaryota</taxon>
        <taxon>Viridiplantae</taxon>
        <taxon>Chlorophyta</taxon>
        <taxon>core chlorophytes</taxon>
        <taxon>Chlorophyceae</taxon>
        <taxon>CS clade</taxon>
        <taxon>Chlamydomonadales</taxon>
        <taxon>Chlamydomonadaceae</taxon>
        <taxon>Chlamydomonas</taxon>
    </lineage>
</organism>
<feature type="domain" description="PPIase FKBP-type" evidence="2">
    <location>
        <begin position="113"/>
        <end position="215"/>
    </location>
</feature>
<evidence type="ECO:0000259" key="2">
    <source>
        <dbReference type="PROSITE" id="PS50059"/>
    </source>
</evidence>
<dbReference type="GO" id="GO:0009507">
    <property type="term" value="C:chloroplast"/>
    <property type="evidence" value="ECO:0007669"/>
    <property type="project" value="TreeGrafter"/>
</dbReference>
<proteinExistence type="predicted"/>
<dbReference type="PANTHER" id="PTHR47598:SF1">
    <property type="entry name" value="PEPTIDYL-PROLYL CIS-TRANS ISOMERASE FKBP17-2, CHLOROPLASTIC"/>
    <property type="match status" value="1"/>
</dbReference>
<dbReference type="InterPro" id="IPR053111">
    <property type="entry name" value="Chloro_FKBP-type_PPIase"/>
</dbReference>
<dbReference type="PROSITE" id="PS50059">
    <property type="entry name" value="FKBP_PPIASE"/>
    <property type="match status" value="1"/>
</dbReference>
<keyword evidence="1" id="KW-0413">Isomerase</keyword>
<dbReference type="EC" id="5.2.1.8" evidence="1"/>
<comment type="catalytic activity">
    <reaction evidence="1">
        <text>[protein]-peptidylproline (omega=180) = [protein]-peptidylproline (omega=0)</text>
        <dbReference type="Rhea" id="RHEA:16237"/>
        <dbReference type="Rhea" id="RHEA-COMP:10747"/>
        <dbReference type="Rhea" id="RHEA-COMP:10748"/>
        <dbReference type="ChEBI" id="CHEBI:83833"/>
        <dbReference type="ChEBI" id="CHEBI:83834"/>
        <dbReference type="EC" id="5.2.1.8"/>
    </reaction>
</comment>
<dbReference type="AlphaFoldDB" id="A0A250XCF8"/>
<keyword evidence="4" id="KW-1185">Reference proteome</keyword>
<dbReference type="STRING" id="1157962.A0A250XCF8"/>
<dbReference type="EMBL" id="BEGY01000056">
    <property type="protein sequence ID" value="GAX80768.1"/>
    <property type="molecule type" value="Genomic_DNA"/>
</dbReference>
<evidence type="ECO:0000313" key="3">
    <source>
        <dbReference type="EMBL" id="GAX80768.1"/>
    </source>
</evidence>
<dbReference type="PANTHER" id="PTHR47598">
    <property type="entry name" value="PEPTIDYL-PROLYL CIS-TRANS ISOMERASE FKBP17-2, CHLOROPLASTIC"/>
    <property type="match status" value="1"/>
</dbReference>
<dbReference type="OrthoDB" id="1902587at2759"/>
<gene>
    <name evidence="3" type="ORF">CEUSTIGMA_g8203.t1</name>
</gene>
<accession>A0A250XCF8</accession>
<evidence type="ECO:0000256" key="1">
    <source>
        <dbReference type="PROSITE-ProRule" id="PRU00277"/>
    </source>
</evidence>
<keyword evidence="1" id="KW-0697">Rotamase</keyword>
<dbReference type="InterPro" id="IPR046357">
    <property type="entry name" value="PPIase_dom_sf"/>
</dbReference>
<dbReference type="GO" id="GO:0003755">
    <property type="term" value="F:peptidyl-prolyl cis-trans isomerase activity"/>
    <property type="evidence" value="ECO:0007669"/>
    <property type="project" value="UniProtKB-KW"/>
</dbReference>
<reference evidence="3 4" key="1">
    <citation type="submission" date="2017-08" db="EMBL/GenBank/DDBJ databases">
        <title>Acidophilic green algal genome provides insights into adaptation to an acidic environment.</title>
        <authorList>
            <person name="Hirooka S."/>
            <person name="Hirose Y."/>
            <person name="Kanesaki Y."/>
            <person name="Higuchi S."/>
            <person name="Fujiwara T."/>
            <person name="Onuma R."/>
            <person name="Era A."/>
            <person name="Ohbayashi R."/>
            <person name="Uzuka A."/>
            <person name="Nozaki H."/>
            <person name="Yoshikawa H."/>
            <person name="Miyagishima S.Y."/>
        </authorList>
    </citation>
    <scope>NUCLEOTIDE SEQUENCE [LARGE SCALE GENOMIC DNA]</scope>
    <source>
        <strain evidence="3 4">NIES-2499</strain>
    </source>
</reference>
<dbReference type="Proteomes" id="UP000232323">
    <property type="component" value="Unassembled WGS sequence"/>
</dbReference>